<accession>A0A1E1ISB6</accession>
<sequence>MLWPTAMRTTSGHIAPRPLTSSNPSSVAATAPLTALPTVATANEVFAKASARTPTLPNAAADGGGALYSTTLEAYTILLHTARTQAVTRGSGQQNAFAGSESAKQQSSRLVLYCGDQCDALLVRAAQLLGIAHVRVIQTVAIKRDLPLPTAHSTGTTVTGGESCSLYNYAVDVHELQSRLVEDVAAGLYPLMVVGTFGSGLSGAVDQLLAMGEFCQRLGVWYHIDASHGGAALLAGPAGKGVPPALLQRDAVLAQFYAAASLADSVLVPTGLSTAMPYATLPVSPASCFTTTGSMALFFAHIRKVAWSLQALGEARQHTFNQWITPGVAESDVLRVSPLSHMGGWLLEQHLTGVLMTAKSSKANPRGVVPPVSASSSVLAERVGAHQQFVRAVLQAVRGDGRFDASIDAAVFGIVCLRWLTAADEATVQLAHAWSDVLTEASHPPVTPQDKRVASTPTHQSSSYSTLSASGPSETDVEGGRCAVPPVQVFVGLVQLQRRVWVHISFGPLLGLLEDEPASFATAAKALASDALESDPVSSTRTRALAYVKRTLNKAASLVRTAPAAVNIPAE</sequence>
<dbReference type="SUPFAM" id="SSF53383">
    <property type="entry name" value="PLP-dependent transferases"/>
    <property type="match status" value="1"/>
</dbReference>
<protein>
    <recommendedName>
        <fullName evidence="8">Pyridoxal-dependent decarboxylase conserved domain containing protein</fullName>
    </recommendedName>
</protein>
<dbReference type="Gene3D" id="3.40.640.10">
    <property type="entry name" value="Type I PLP-dependent aspartate aminotransferase-like (Major domain)"/>
    <property type="match status" value="1"/>
</dbReference>
<keyword evidence="2" id="KW-0210">Decarboxylase</keyword>
<evidence type="ECO:0000313" key="7">
    <source>
        <dbReference type="EMBL" id="CCM14175.1"/>
    </source>
</evidence>
<dbReference type="PANTHER" id="PTHR11999:SF70">
    <property type="entry name" value="MIP05841P"/>
    <property type="match status" value="1"/>
</dbReference>
<dbReference type="AlphaFoldDB" id="A0A1E1ISB6"/>
<dbReference type="InterPro" id="IPR015421">
    <property type="entry name" value="PyrdxlP-dep_Trfase_major"/>
</dbReference>
<keyword evidence="3 5" id="KW-0663">Pyridoxal phosphate</keyword>
<comment type="similarity">
    <text evidence="5">Belongs to the group II decarboxylase family.</text>
</comment>
<dbReference type="GO" id="GO:0030170">
    <property type="term" value="F:pyridoxal phosphate binding"/>
    <property type="evidence" value="ECO:0007669"/>
    <property type="project" value="InterPro"/>
</dbReference>
<gene>
    <name evidence="7" type="primary">LgM4147LRVhigh.16.00570.00410</name>
    <name evidence="7" type="ORF">BN36_1616830</name>
</gene>
<feature type="compositionally biased region" description="Polar residues" evidence="6">
    <location>
        <begin position="455"/>
        <end position="473"/>
    </location>
</feature>
<dbReference type="GO" id="GO:0016831">
    <property type="term" value="F:carboxy-lyase activity"/>
    <property type="evidence" value="ECO:0007669"/>
    <property type="project" value="UniProtKB-KW"/>
</dbReference>
<dbReference type="InterPro" id="IPR002129">
    <property type="entry name" value="PyrdxlP-dep_de-COase"/>
</dbReference>
<dbReference type="InterPro" id="IPR010977">
    <property type="entry name" value="Aromatic_deC"/>
</dbReference>
<evidence type="ECO:0000256" key="2">
    <source>
        <dbReference type="ARBA" id="ARBA00022793"/>
    </source>
</evidence>
<proteinExistence type="inferred from homology"/>
<keyword evidence="4 5" id="KW-0456">Lyase</keyword>
<evidence type="ECO:0000256" key="3">
    <source>
        <dbReference type="ARBA" id="ARBA00022898"/>
    </source>
</evidence>
<reference evidence="7" key="1">
    <citation type="submission" date="2012-08" db="EMBL/GenBank/DDBJ databases">
        <title>Comparative genomics of metastatic and non-metastatic Leishmania guyanensis provides insights into polygenic factors involved in Leishmania RNA virus infection.</title>
        <authorList>
            <person name="Smith D."/>
            <person name="Hertz-Fowler C."/>
            <person name="Martin R."/>
            <person name="Dickens N."/>
            <person name="Fasel N."/>
            <person name="Falquet L."/>
            <person name="Beverley S."/>
            <person name="Zangger H."/>
            <person name="Calderon-Copete S."/>
            <person name="Mottram J."/>
            <person name="Xenarios I."/>
        </authorList>
    </citation>
    <scope>NUCLEOTIDE SEQUENCE</scope>
    <source>
        <strain evidence="7">MHOM/BR/75/M4147/SSU:IR2SAT-LUC</strain>
    </source>
</reference>
<evidence type="ECO:0000256" key="6">
    <source>
        <dbReference type="SAM" id="MobiDB-lite"/>
    </source>
</evidence>
<evidence type="ECO:0008006" key="8">
    <source>
        <dbReference type="Google" id="ProtNLM"/>
    </source>
</evidence>
<comment type="cofactor">
    <cofactor evidence="1 5">
        <name>pyridoxal 5'-phosphate</name>
        <dbReference type="ChEBI" id="CHEBI:597326"/>
    </cofactor>
</comment>
<evidence type="ECO:0000256" key="4">
    <source>
        <dbReference type="ARBA" id="ARBA00023239"/>
    </source>
</evidence>
<dbReference type="GO" id="GO:0019752">
    <property type="term" value="P:carboxylic acid metabolic process"/>
    <property type="evidence" value="ECO:0007669"/>
    <property type="project" value="InterPro"/>
</dbReference>
<feature type="region of interest" description="Disordered" evidence="6">
    <location>
        <begin position="1"/>
        <end position="26"/>
    </location>
</feature>
<dbReference type="EMBL" id="CALQ01000478">
    <property type="protein sequence ID" value="CCM14175.1"/>
    <property type="molecule type" value="Genomic_DNA"/>
</dbReference>
<name>A0A1E1ISB6_LEIGU</name>
<dbReference type="PANTHER" id="PTHR11999">
    <property type="entry name" value="GROUP II PYRIDOXAL-5-PHOSPHATE DECARBOXYLASE"/>
    <property type="match status" value="1"/>
</dbReference>
<dbReference type="InterPro" id="IPR015424">
    <property type="entry name" value="PyrdxlP-dep_Trfase"/>
</dbReference>
<dbReference type="GO" id="GO:0005737">
    <property type="term" value="C:cytoplasm"/>
    <property type="evidence" value="ECO:0007669"/>
    <property type="project" value="TreeGrafter"/>
</dbReference>
<dbReference type="Pfam" id="PF00282">
    <property type="entry name" value="Pyridoxal_deC"/>
    <property type="match status" value="1"/>
</dbReference>
<evidence type="ECO:0000256" key="5">
    <source>
        <dbReference type="RuleBase" id="RU000382"/>
    </source>
</evidence>
<dbReference type="FunFam" id="3.40.640.10:FF:000288">
    <property type="entry name" value="Uncharacterized protein"/>
    <property type="match status" value="1"/>
</dbReference>
<feature type="region of interest" description="Disordered" evidence="6">
    <location>
        <begin position="441"/>
        <end position="479"/>
    </location>
</feature>
<organism evidence="7">
    <name type="scientific">Leishmania guyanensis</name>
    <dbReference type="NCBI Taxonomy" id="5670"/>
    <lineage>
        <taxon>Eukaryota</taxon>
        <taxon>Discoba</taxon>
        <taxon>Euglenozoa</taxon>
        <taxon>Kinetoplastea</taxon>
        <taxon>Metakinetoplastina</taxon>
        <taxon>Trypanosomatida</taxon>
        <taxon>Trypanosomatidae</taxon>
        <taxon>Leishmaniinae</taxon>
        <taxon>Leishmania</taxon>
        <taxon>Leishmania guyanensis species complex</taxon>
    </lineage>
</organism>
<evidence type="ECO:0000256" key="1">
    <source>
        <dbReference type="ARBA" id="ARBA00001933"/>
    </source>
</evidence>